<organism evidence="1 2">
    <name type="scientific">Clostridium paridis</name>
    <dbReference type="NCBI Taxonomy" id="2803863"/>
    <lineage>
        <taxon>Bacteria</taxon>
        <taxon>Bacillati</taxon>
        <taxon>Bacillota</taxon>
        <taxon>Clostridia</taxon>
        <taxon>Eubacteriales</taxon>
        <taxon>Clostridiaceae</taxon>
        <taxon>Clostridium</taxon>
    </lineage>
</organism>
<protein>
    <recommendedName>
        <fullName evidence="3">Tocopherol cyclase</fullName>
    </recommendedName>
</protein>
<evidence type="ECO:0000313" key="2">
    <source>
        <dbReference type="Proteomes" id="UP000623681"/>
    </source>
</evidence>
<dbReference type="Pfam" id="PF14249">
    <property type="entry name" value="Tocopherol_cycl"/>
    <property type="match status" value="1"/>
</dbReference>
<accession>A0A937FEZ5</accession>
<dbReference type="PANTHER" id="PTHR35309:SF4">
    <property type="entry name" value="TOCOPHEROL CYCLASE"/>
    <property type="match status" value="1"/>
</dbReference>
<evidence type="ECO:0008006" key="3">
    <source>
        <dbReference type="Google" id="ProtNLM"/>
    </source>
</evidence>
<dbReference type="PANTHER" id="PTHR35309">
    <property type="match status" value="1"/>
</dbReference>
<comment type="caution">
    <text evidence="1">The sequence shown here is derived from an EMBL/GenBank/DDBJ whole genome shotgun (WGS) entry which is preliminary data.</text>
</comment>
<dbReference type="AlphaFoldDB" id="A0A937FEZ5"/>
<name>A0A937FEZ5_9CLOT</name>
<keyword evidence="2" id="KW-1185">Reference proteome</keyword>
<dbReference type="EMBL" id="JAESWA010000022">
    <property type="protein sequence ID" value="MBL4931675.1"/>
    <property type="molecule type" value="Genomic_DNA"/>
</dbReference>
<gene>
    <name evidence="1" type="ORF">JK634_07655</name>
</gene>
<dbReference type="InterPro" id="IPR025893">
    <property type="entry name" value="Tocopherol_cyclase"/>
</dbReference>
<dbReference type="SUPFAM" id="SSF159245">
    <property type="entry name" value="AttH-like"/>
    <property type="match status" value="1"/>
</dbReference>
<reference evidence="1" key="1">
    <citation type="submission" date="2021-01" db="EMBL/GenBank/DDBJ databases">
        <title>Genome public.</title>
        <authorList>
            <person name="Liu C."/>
            <person name="Sun Q."/>
        </authorList>
    </citation>
    <scope>NUCLEOTIDE SEQUENCE</scope>
    <source>
        <strain evidence="1">YIM B02565</strain>
    </source>
</reference>
<evidence type="ECO:0000313" key="1">
    <source>
        <dbReference type="EMBL" id="MBL4931675.1"/>
    </source>
</evidence>
<sequence>MFRKINNPIIFQGSCKKNHYFEGWYFKQISRDRKFVICIIPGVSLFHNDYHSFIQYIFIRLDKNRIIKSGYIRYPLNAFKYRDAPFMIQIGDNVFTESIISLNMKDKKIKIQGTLKFGALTEIEKSILSPNIMGYFAYIPKMECCHGIISMNHRLNGILAVNRKIIDFTKGKGYIEKDRGTSFPKEYIWIQCNNFKNQTTSFICSIANIPFLHTSFSGLICNICINGVEYRFATYNNSKVIIESITKSKINISIENNKALVKVEASLNLMGGLIAPQNGKMNKSINEELLGKLKLYLFDKKKNTTFIDFGTLAGIEVVGYKDI</sequence>
<dbReference type="GO" id="GO:0009976">
    <property type="term" value="F:tocopherol cyclase activity"/>
    <property type="evidence" value="ECO:0007669"/>
    <property type="project" value="InterPro"/>
</dbReference>
<dbReference type="Proteomes" id="UP000623681">
    <property type="component" value="Unassembled WGS sequence"/>
</dbReference>
<proteinExistence type="predicted"/>
<dbReference type="RefSeq" id="WP_202767062.1">
    <property type="nucleotide sequence ID" value="NZ_JAESWA010000022.1"/>
</dbReference>